<dbReference type="SMART" id="SM00409">
    <property type="entry name" value="IG"/>
    <property type="match status" value="2"/>
</dbReference>
<dbReference type="GO" id="GO:0045121">
    <property type="term" value="C:membrane raft"/>
    <property type="evidence" value="ECO:0007669"/>
    <property type="project" value="TreeGrafter"/>
</dbReference>
<keyword evidence="1" id="KW-0812">Transmembrane</keyword>
<dbReference type="InterPro" id="IPR007110">
    <property type="entry name" value="Ig-like_dom"/>
</dbReference>
<keyword evidence="1" id="KW-0472">Membrane</keyword>
<dbReference type="InterPro" id="IPR013106">
    <property type="entry name" value="Ig_V-set"/>
</dbReference>
<dbReference type="Proteomes" id="UP000579812">
    <property type="component" value="Unassembled WGS sequence"/>
</dbReference>
<evidence type="ECO:0000313" key="5">
    <source>
        <dbReference type="Proteomes" id="UP000579812"/>
    </source>
</evidence>
<protein>
    <recommendedName>
        <fullName evidence="3">Ig-like domain-containing protein</fullName>
    </recommendedName>
</protein>
<dbReference type="GO" id="GO:0042289">
    <property type="term" value="F:MHC class II protein binding"/>
    <property type="evidence" value="ECO:0007669"/>
    <property type="project" value="TreeGrafter"/>
</dbReference>
<evidence type="ECO:0000259" key="3">
    <source>
        <dbReference type="PROSITE" id="PS50835"/>
    </source>
</evidence>
<dbReference type="GO" id="GO:0070374">
    <property type="term" value="P:positive regulation of ERK1 and ERK2 cascade"/>
    <property type="evidence" value="ECO:0007669"/>
    <property type="project" value="TreeGrafter"/>
</dbReference>
<dbReference type="AlphaFoldDB" id="A0A7J6C7Z1"/>
<feature type="chain" id="PRO_5029803074" description="Ig-like domain-containing protein" evidence="2">
    <location>
        <begin position="25"/>
        <end position="383"/>
    </location>
</feature>
<dbReference type="GO" id="GO:0009897">
    <property type="term" value="C:external side of plasma membrane"/>
    <property type="evidence" value="ECO:0007669"/>
    <property type="project" value="TreeGrafter"/>
</dbReference>
<dbReference type="PANTHER" id="PTHR11422:SF5">
    <property type="entry name" value="DIVERSE IMMUNOGLOBULIN DOMAIN-CONTAINING PROTEIN 1.1 ISOFORM X1-RELATED"/>
    <property type="match status" value="1"/>
</dbReference>
<dbReference type="Gene3D" id="2.60.40.10">
    <property type="entry name" value="Immunoglobulins"/>
    <property type="match status" value="2"/>
</dbReference>
<feature type="transmembrane region" description="Helical" evidence="1">
    <location>
        <begin position="263"/>
        <end position="285"/>
    </location>
</feature>
<dbReference type="InterPro" id="IPR036179">
    <property type="entry name" value="Ig-like_dom_sf"/>
</dbReference>
<evidence type="ECO:0000313" key="4">
    <source>
        <dbReference type="EMBL" id="KAF4103296.1"/>
    </source>
</evidence>
<dbReference type="GO" id="GO:1990782">
    <property type="term" value="F:protein tyrosine kinase binding"/>
    <property type="evidence" value="ECO:0007669"/>
    <property type="project" value="TreeGrafter"/>
</dbReference>
<proteinExistence type="predicted"/>
<dbReference type="GO" id="GO:0035723">
    <property type="term" value="P:interleukin-15-mediated signaling pathway"/>
    <property type="evidence" value="ECO:0007669"/>
    <property type="project" value="TreeGrafter"/>
</dbReference>
<gene>
    <name evidence="4" type="ORF">G5714_016179</name>
</gene>
<dbReference type="InterPro" id="IPR003599">
    <property type="entry name" value="Ig_sub"/>
</dbReference>
<dbReference type="Pfam" id="PF07686">
    <property type="entry name" value="V-set"/>
    <property type="match status" value="1"/>
</dbReference>
<name>A0A7J6C7Z1_9TELE</name>
<comment type="caution">
    <text evidence="4">The sequence shown here is derived from an EMBL/GenBank/DDBJ whole genome shotgun (WGS) entry which is preliminary data.</text>
</comment>
<sequence>MGDKCYMRFLGLIILCSLPTGMNGAEVTRVFSSSGENVRLPCNNAGSGCTSTTWIYSRQSESVELTAGGEKKKDIERHERLSLGSDCSLNIEKVTKEDNGSYSCRQYLNGKQQGNDALVNLLFLHVSSSSSQTEIRPGSSVTLFCQLYYDGVSCDTLVRTEGVQLIWVNQAGVNLQTDSRYQISFSSGQCISTLTTTLLNEDHNREWRCLVTQRNEVKTSATYTVKYTTSTTLILTTTKNSVKQTRPTPTPPDDLDKHHYHSLIGTVVAAAALAVLLPAVILWVICKKRADKRRGAKESVVTHMNKYDVTNDTVNISKHPTPSTNEQKDDVTYTEVATYSKIQAKKNKVDDDKVTYAAIRGVTAGPQDNCSQLYASVNNNHHK</sequence>
<reference evidence="4 5" key="1">
    <citation type="submission" date="2020-04" db="EMBL/GenBank/DDBJ databases">
        <title>Chromosome-level genome assembly of a cyprinid fish Onychostoma macrolepis by integration of Nanopore Sequencing, Bionano and Hi-C technology.</title>
        <authorList>
            <person name="Wang D."/>
        </authorList>
    </citation>
    <scope>NUCLEOTIDE SEQUENCE [LARGE SCALE GENOMIC DNA]</scope>
    <source>
        <strain evidence="4">SWU-2019</strain>
        <tissue evidence="4">Muscle</tissue>
    </source>
</reference>
<feature type="domain" description="Ig-like" evidence="3">
    <location>
        <begin position="124"/>
        <end position="226"/>
    </location>
</feature>
<feature type="signal peptide" evidence="2">
    <location>
        <begin position="1"/>
        <end position="24"/>
    </location>
</feature>
<keyword evidence="5" id="KW-1185">Reference proteome</keyword>
<accession>A0A7J6C7Z1</accession>
<dbReference type="EMBL" id="JAAMOB010000016">
    <property type="protein sequence ID" value="KAF4103296.1"/>
    <property type="molecule type" value="Genomic_DNA"/>
</dbReference>
<dbReference type="GO" id="GO:0042110">
    <property type="term" value="P:T cell activation"/>
    <property type="evidence" value="ECO:0007669"/>
    <property type="project" value="TreeGrafter"/>
</dbReference>
<keyword evidence="1" id="KW-1133">Transmembrane helix</keyword>
<dbReference type="InterPro" id="IPR013783">
    <property type="entry name" value="Ig-like_fold"/>
</dbReference>
<dbReference type="PANTHER" id="PTHR11422">
    <property type="entry name" value="T-CELL SURFACE GLYCOPROTEIN CD4"/>
    <property type="match status" value="1"/>
</dbReference>
<dbReference type="CDD" id="cd00096">
    <property type="entry name" value="Ig"/>
    <property type="match status" value="1"/>
</dbReference>
<organism evidence="4 5">
    <name type="scientific">Onychostoma macrolepis</name>
    <dbReference type="NCBI Taxonomy" id="369639"/>
    <lineage>
        <taxon>Eukaryota</taxon>
        <taxon>Metazoa</taxon>
        <taxon>Chordata</taxon>
        <taxon>Craniata</taxon>
        <taxon>Vertebrata</taxon>
        <taxon>Euteleostomi</taxon>
        <taxon>Actinopterygii</taxon>
        <taxon>Neopterygii</taxon>
        <taxon>Teleostei</taxon>
        <taxon>Ostariophysi</taxon>
        <taxon>Cypriniformes</taxon>
        <taxon>Cyprinidae</taxon>
        <taxon>Acrossocheilinae</taxon>
        <taxon>Onychostoma</taxon>
    </lineage>
</organism>
<dbReference type="PROSITE" id="PS50835">
    <property type="entry name" value="IG_LIKE"/>
    <property type="match status" value="2"/>
</dbReference>
<feature type="domain" description="Ig-like" evidence="3">
    <location>
        <begin position="19"/>
        <end position="105"/>
    </location>
</feature>
<keyword evidence="2" id="KW-0732">Signal</keyword>
<dbReference type="SUPFAM" id="SSF48726">
    <property type="entry name" value="Immunoglobulin"/>
    <property type="match status" value="2"/>
</dbReference>
<evidence type="ECO:0000256" key="2">
    <source>
        <dbReference type="SAM" id="SignalP"/>
    </source>
</evidence>
<evidence type="ECO:0000256" key="1">
    <source>
        <dbReference type="SAM" id="Phobius"/>
    </source>
</evidence>